<dbReference type="EMBL" id="JACSQL010000001">
    <property type="protein sequence ID" value="MBD7966995.1"/>
    <property type="molecule type" value="Genomic_DNA"/>
</dbReference>
<dbReference type="Proteomes" id="UP000608071">
    <property type="component" value="Unassembled WGS sequence"/>
</dbReference>
<organism evidence="2 3">
    <name type="scientific">Paenibacillus gallinarum</name>
    <dbReference type="NCBI Taxonomy" id="2762232"/>
    <lineage>
        <taxon>Bacteria</taxon>
        <taxon>Bacillati</taxon>
        <taxon>Bacillota</taxon>
        <taxon>Bacilli</taxon>
        <taxon>Bacillales</taxon>
        <taxon>Paenibacillaceae</taxon>
        <taxon>Paenibacillus</taxon>
    </lineage>
</organism>
<comment type="caution">
    <text evidence="2">The sequence shown here is derived from an EMBL/GenBank/DDBJ whole genome shotgun (WGS) entry which is preliminary data.</text>
</comment>
<dbReference type="SUPFAM" id="SSF88874">
    <property type="entry name" value="Receptor-binding domain of short tail fibre protein gp12"/>
    <property type="match status" value="1"/>
</dbReference>
<proteinExistence type="predicted"/>
<feature type="domain" description="Phage tail collar" evidence="1">
    <location>
        <begin position="7"/>
        <end position="65"/>
    </location>
</feature>
<keyword evidence="3" id="KW-1185">Reference proteome</keyword>
<dbReference type="InterPro" id="IPR037053">
    <property type="entry name" value="Phage_tail_collar_dom_sf"/>
</dbReference>
<reference evidence="2 3" key="1">
    <citation type="submission" date="2020-08" db="EMBL/GenBank/DDBJ databases">
        <title>A Genomic Blueprint of the Chicken Gut Microbiome.</title>
        <authorList>
            <person name="Gilroy R."/>
            <person name="Ravi A."/>
            <person name="Getino M."/>
            <person name="Pursley I."/>
            <person name="Horton D.L."/>
            <person name="Alikhan N.-F."/>
            <person name="Baker D."/>
            <person name="Gharbi K."/>
            <person name="Hall N."/>
            <person name="Watson M."/>
            <person name="Adriaenssens E.M."/>
            <person name="Foster-Nyarko E."/>
            <person name="Jarju S."/>
            <person name="Secka A."/>
            <person name="Antonio M."/>
            <person name="Oren A."/>
            <person name="Chaudhuri R."/>
            <person name="La Ragione R.M."/>
            <person name="Hildebrand F."/>
            <person name="Pallen M.J."/>
        </authorList>
    </citation>
    <scope>NUCLEOTIDE SEQUENCE [LARGE SCALE GENOMIC DNA]</scope>
    <source>
        <strain evidence="2 3">Sa2BVA9</strain>
    </source>
</reference>
<protein>
    <submittedName>
        <fullName evidence="2">Phage tail protein</fullName>
    </submittedName>
</protein>
<dbReference type="Gene3D" id="3.90.1340.10">
    <property type="entry name" value="Phage tail collar domain"/>
    <property type="match status" value="1"/>
</dbReference>
<sequence length="167" mass="17672">MAEPFIGEIRLFAFAYGNPPQGWAECNGQILQVAQNIALFSLIGDRFGGEAPQTFALPDLQGRVPLGAVNPYTPSPYGGEETHTLTINEMPQHTHDAPAGSDGVTANSNNATWGTTAGITPYAAQTDKTMSSEALTAAGNSEAHSNMQPYLVVNYCIATIGIFPLRS</sequence>
<evidence type="ECO:0000259" key="1">
    <source>
        <dbReference type="Pfam" id="PF07484"/>
    </source>
</evidence>
<dbReference type="Pfam" id="PF07484">
    <property type="entry name" value="Collar"/>
    <property type="match status" value="1"/>
</dbReference>
<evidence type="ECO:0000313" key="3">
    <source>
        <dbReference type="Proteomes" id="UP000608071"/>
    </source>
</evidence>
<evidence type="ECO:0000313" key="2">
    <source>
        <dbReference type="EMBL" id="MBD7966995.1"/>
    </source>
</evidence>
<dbReference type="RefSeq" id="WP_191797986.1">
    <property type="nucleotide sequence ID" value="NZ_JACSQL010000001.1"/>
</dbReference>
<name>A0ABR8SU43_9BACL</name>
<accession>A0ABR8SU43</accession>
<gene>
    <name evidence="2" type="ORF">H9647_02870</name>
</gene>
<dbReference type="InterPro" id="IPR011083">
    <property type="entry name" value="Phage_tail_collar_dom"/>
</dbReference>